<dbReference type="EMBL" id="CARXXK010001349">
    <property type="protein sequence ID" value="CAI6375506.1"/>
    <property type="molecule type" value="Genomic_DNA"/>
</dbReference>
<dbReference type="AlphaFoldDB" id="A0AAV0Y839"/>
<keyword evidence="2" id="KW-1185">Reference proteome</keyword>
<dbReference type="Proteomes" id="UP001160148">
    <property type="component" value="Unassembled WGS sequence"/>
</dbReference>
<gene>
    <name evidence="1" type="ORF">MEUPH1_LOCUS28998</name>
</gene>
<sequence length="195" mass="22709">MDLLSPWSMLDSVKLEIGQIHFDSILESSIHFSNNMNDLLNSMNLPEDLLISSSLPVTRNIRKKRMYDDLCEDETPELPLDKFRVETYQTIIDQIIYSLNFIGNNQLIVNVHYLISKKCKQTEQMQNTALKHLANLLNLDNEQLCLELKNFSKVYPKLKMSTIEKTKQIYRQFDTDSDTDNDENNICSDTTFSCE</sequence>
<protein>
    <submittedName>
        <fullName evidence="1">Uncharacterized protein</fullName>
    </submittedName>
</protein>
<evidence type="ECO:0000313" key="2">
    <source>
        <dbReference type="Proteomes" id="UP001160148"/>
    </source>
</evidence>
<reference evidence="1 2" key="1">
    <citation type="submission" date="2023-01" db="EMBL/GenBank/DDBJ databases">
        <authorList>
            <person name="Whitehead M."/>
        </authorList>
    </citation>
    <scope>NUCLEOTIDE SEQUENCE [LARGE SCALE GENOMIC DNA]</scope>
</reference>
<proteinExistence type="predicted"/>
<accession>A0AAV0Y839</accession>
<organism evidence="1 2">
    <name type="scientific">Macrosiphum euphorbiae</name>
    <name type="common">potato aphid</name>
    <dbReference type="NCBI Taxonomy" id="13131"/>
    <lineage>
        <taxon>Eukaryota</taxon>
        <taxon>Metazoa</taxon>
        <taxon>Ecdysozoa</taxon>
        <taxon>Arthropoda</taxon>
        <taxon>Hexapoda</taxon>
        <taxon>Insecta</taxon>
        <taxon>Pterygota</taxon>
        <taxon>Neoptera</taxon>
        <taxon>Paraneoptera</taxon>
        <taxon>Hemiptera</taxon>
        <taxon>Sternorrhyncha</taxon>
        <taxon>Aphidomorpha</taxon>
        <taxon>Aphidoidea</taxon>
        <taxon>Aphididae</taxon>
        <taxon>Macrosiphini</taxon>
        <taxon>Macrosiphum</taxon>
    </lineage>
</organism>
<name>A0AAV0Y839_9HEMI</name>
<evidence type="ECO:0000313" key="1">
    <source>
        <dbReference type="EMBL" id="CAI6375506.1"/>
    </source>
</evidence>
<comment type="caution">
    <text evidence="1">The sequence shown here is derived from an EMBL/GenBank/DDBJ whole genome shotgun (WGS) entry which is preliminary data.</text>
</comment>